<keyword evidence="2" id="KW-1185">Reference proteome</keyword>
<reference evidence="1 2" key="1">
    <citation type="submission" date="2019-08" db="EMBL/GenBank/DDBJ databases">
        <authorList>
            <person name="Herpell B J."/>
        </authorList>
    </citation>
    <scope>NUCLEOTIDE SEQUENCE [LARGE SCALE GENOMIC DNA]</scope>
    <source>
        <strain evidence="2">Msb3</strain>
    </source>
</reference>
<sequence length="61" mass="6543">MPNVTIGHPLNPDGKTMSASTAKLLFIGEGFEGPAFTSALTQAVRKLRVATRCKARSNKVR</sequence>
<evidence type="ECO:0000313" key="2">
    <source>
        <dbReference type="Proteomes" id="UP000325811"/>
    </source>
</evidence>
<proteinExistence type="predicted"/>
<dbReference type="AlphaFoldDB" id="A0A5Q4Z2V5"/>
<dbReference type="Proteomes" id="UP000325811">
    <property type="component" value="Chromosome II"/>
</dbReference>
<gene>
    <name evidence="1" type="ORF">PDMSB3_0071</name>
</gene>
<dbReference type="KEGG" id="pdio:PDMSB3_0071.1"/>
<dbReference type="EMBL" id="LR699554">
    <property type="protein sequence ID" value="VVD31374.1"/>
    <property type="molecule type" value="Genomic_DNA"/>
</dbReference>
<organism evidence="1 2">
    <name type="scientific">Paraburkholderia dioscoreae</name>
    <dbReference type="NCBI Taxonomy" id="2604047"/>
    <lineage>
        <taxon>Bacteria</taxon>
        <taxon>Pseudomonadati</taxon>
        <taxon>Pseudomonadota</taxon>
        <taxon>Betaproteobacteria</taxon>
        <taxon>Burkholderiales</taxon>
        <taxon>Burkholderiaceae</taxon>
        <taxon>Paraburkholderia</taxon>
    </lineage>
</organism>
<name>A0A5Q4Z2V5_9BURK</name>
<protein>
    <submittedName>
        <fullName evidence="1">Uncharacterized protein</fullName>
    </submittedName>
</protein>
<accession>A0A5Q4Z2V5</accession>
<evidence type="ECO:0000313" key="1">
    <source>
        <dbReference type="EMBL" id="VVD31374.1"/>
    </source>
</evidence>